<gene>
    <name evidence="1" type="ORF">NWI01_23940</name>
</gene>
<dbReference type="AlphaFoldDB" id="A0A4Y3WBS5"/>
<dbReference type="RefSeq" id="WP_181410465.1">
    <property type="nucleotide sequence ID" value="NZ_BJNF01000067.1"/>
</dbReference>
<protein>
    <submittedName>
        <fullName evidence="1">Uncharacterized protein</fullName>
    </submittedName>
</protein>
<accession>A0A4Y3WBS5</accession>
<evidence type="ECO:0000313" key="1">
    <source>
        <dbReference type="EMBL" id="GEC16502.1"/>
    </source>
</evidence>
<comment type="caution">
    <text evidence="1">The sequence shown here is derived from an EMBL/GenBank/DDBJ whole genome shotgun (WGS) entry which is preliminary data.</text>
</comment>
<proteinExistence type="predicted"/>
<reference evidence="1 2" key="1">
    <citation type="submission" date="2019-06" db="EMBL/GenBank/DDBJ databases">
        <title>Whole genome shotgun sequence of Nitrobacter winogradskyi NBRC 14297.</title>
        <authorList>
            <person name="Hosoyama A."/>
            <person name="Uohara A."/>
            <person name="Ohji S."/>
            <person name="Ichikawa N."/>
        </authorList>
    </citation>
    <scope>NUCLEOTIDE SEQUENCE [LARGE SCALE GENOMIC DNA]</scope>
    <source>
        <strain evidence="1 2">NBRC 14297</strain>
    </source>
</reference>
<organism evidence="1 2">
    <name type="scientific">Nitrobacter winogradskyi</name>
    <name type="common">Nitrobacter agilis</name>
    <dbReference type="NCBI Taxonomy" id="913"/>
    <lineage>
        <taxon>Bacteria</taxon>
        <taxon>Pseudomonadati</taxon>
        <taxon>Pseudomonadota</taxon>
        <taxon>Alphaproteobacteria</taxon>
        <taxon>Hyphomicrobiales</taxon>
        <taxon>Nitrobacteraceae</taxon>
        <taxon>Nitrobacter</taxon>
    </lineage>
</organism>
<evidence type="ECO:0000313" key="2">
    <source>
        <dbReference type="Proteomes" id="UP000318825"/>
    </source>
</evidence>
<sequence>MTSTDPDADRLISAKSTLSRFEPKPNIRTLDRWLSDPRVGFPRPIVIQNRRYFLEREISDFIARKARERVTFKA</sequence>
<dbReference type="Proteomes" id="UP000318825">
    <property type="component" value="Unassembled WGS sequence"/>
</dbReference>
<name>A0A4Y3WBS5_NITWI</name>
<dbReference type="EMBL" id="BJNF01000067">
    <property type="protein sequence ID" value="GEC16502.1"/>
    <property type="molecule type" value="Genomic_DNA"/>
</dbReference>